<dbReference type="Gene3D" id="1.10.287.130">
    <property type="match status" value="1"/>
</dbReference>
<evidence type="ECO:0000256" key="12">
    <source>
        <dbReference type="SAM" id="MobiDB-lite"/>
    </source>
</evidence>
<dbReference type="InterPro" id="IPR001789">
    <property type="entry name" value="Sig_transdc_resp-reg_receiver"/>
</dbReference>
<keyword evidence="3" id="KW-0716">Sensory transduction</keyword>
<dbReference type="InterPro" id="IPR016132">
    <property type="entry name" value="Phyto_chromo_attachment"/>
</dbReference>
<dbReference type="Pfam" id="PF01590">
    <property type="entry name" value="GAF"/>
    <property type="match status" value="1"/>
</dbReference>
<dbReference type="Gene3D" id="3.30.450.20">
    <property type="entry name" value="PAS domain"/>
    <property type="match status" value="1"/>
</dbReference>
<feature type="compositionally biased region" description="Polar residues" evidence="12">
    <location>
        <begin position="1029"/>
        <end position="1040"/>
    </location>
</feature>
<reference evidence="17" key="1">
    <citation type="journal article" date="2017" name="Nat. Microbiol.">
        <title>Global analysis of biosynthetic gene clusters reveals vast potential of secondary metabolite production in Penicillium species.</title>
        <authorList>
            <person name="Nielsen J.C."/>
            <person name="Grijseels S."/>
            <person name="Prigent S."/>
            <person name="Ji B."/>
            <person name="Dainat J."/>
            <person name="Nielsen K.F."/>
            <person name="Frisvad J.C."/>
            <person name="Workman M."/>
            <person name="Nielsen J."/>
        </authorList>
    </citation>
    <scope>NUCLEOTIDE SEQUENCE [LARGE SCALE GENOMIC DNA]</scope>
    <source>
        <strain evidence="17">IBT 24891</strain>
    </source>
</reference>
<evidence type="ECO:0000256" key="6">
    <source>
        <dbReference type="ARBA" id="ARBA00022777"/>
    </source>
</evidence>
<evidence type="ECO:0000256" key="7">
    <source>
        <dbReference type="ARBA" id="ARBA00022840"/>
    </source>
</evidence>
<dbReference type="SUPFAM" id="SSF47384">
    <property type="entry name" value="Homodimeric domain of signal transducing histidine kinase"/>
    <property type="match status" value="1"/>
</dbReference>
<keyword evidence="4" id="KW-0808">Transferase</keyword>
<name>A0A1V6TTZ6_9EURO</name>
<dbReference type="Pfam" id="PF00360">
    <property type="entry name" value="PHY"/>
    <property type="match status" value="1"/>
</dbReference>
<dbReference type="EMBL" id="MLKD01000002">
    <property type="protein sequence ID" value="OQE29847.1"/>
    <property type="molecule type" value="Genomic_DNA"/>
</dbReference>
<keyword evidence="7" id="KW-0067">ATP-binding</keyword>
<feature type="compositionally biased region" description="Polar residues" evidence="12">
    <location>
        <begin position="1051"/>
        <end position="1061"/>
    </location>
</feature>
<dbReference type="InterPro" id="IPR011006">
    <property type="entry name" value="CheY-like_superfamily"/>
</dbReference>
<keyword evidence="1" id="KW-0600">Photoreceptor protein</keyword>
<dbReference type="GO" id="GO:0009584">
    <property type="term" value="P:detection of visible light"/>
    <property type="evidence" value="ECO:0007669"/>
    <property type="project" value="InterPro"/>
</dbReference>
<dbReference type="InterPro" id="IPR035965">
    <property type="entry name" value="PAS-like_dom_sf"/>
</dbReference>
<dbReference type="InterPro" id="IPR013654">
    <property type="entry name" value="PAS_2"/>
</dbReference>
<evidence type="ECO:0000313" key="17">
    <source>
        <dbReference type="Proteomes" id="UP000191285"/>
    </source>
</evidence>
<dbReference type="InterPro" id="IPR001294">
    <property type="entry name" value="Phytochrome"/>
</dbReference>
<dbReference type="SUPFAM" id="SSF55874">
    <property type="entry name" value="ATPase domain of HSP90 chaperone/DNA topoisomerase II/histidine kinase"/>
    <property type="match status" value="1"/>
</dbReference>
<dbReference type="PANTHER" id="PTHR43065:SF10">
    <property type="entry name" value="PEROXIDE STRESS-ACTIVATED HISTIDINE KINASE MAK3"/>
    <property type="match status" value="1"/>
</dbReference>
<dbReference type="Gene3D" id="3.40.50.2300">
    <property type="match status" value="1"/>
</dbReference>
<dbReference type="CDD" id="cd00082">
    <property type="entry name" value="HisKA"/>
    <property type="match status" value="1"/>
</dbReference>
<feature type="domain" description="Phytochrome chromophore attachment site" evidence="13">
    <location>
        <begin position="388"/>
        <end position="550"/>
    </location>
</feature>
<keyword evidence="8" id="KW-0157">Chromophore</keyword>
<evidence type="ECO:0000256" key="9">
    <source>
        <dbReference type="ARBA" id="ARBA00023012"/>
    </source>
</evidence>
<keyword evidence="9" id="KW-0902">Two-component regulatory system</keyword>
<evidence type="ECO:0000256" key="8">
    <source>
        <dbReference type="ARBA" id="ARBA00022991"/>
    </source>
</evidence>
<keyword evidence="6" id="KW-0418">Kinase</keyword>
<dbReference type="SUPFAM" id="SSF52172">
    <property type="entry name" value="CheY-like"/>
    <property type="match status" value="1"/>
</dbReference>
<evidence type="ECO:0000259" key="14">
    <source>
        <dbReference type="PROSITE" id="PS50109"/>
    </source>
</evidence>
<feature type="domain" description="Histidine kinase" evidence="14">
    <location>
        <begin position="762"/>
        <end position="994"/>
    </location>
</feature>
<keyword evidence="10" id="KW-0675">Receptor</keyword>
<evidence type="ECO:0000259" key="15">
    <source>
        <dbReference type="PROSITE" id="PS50110"/>
    </source>
</evidence>
<dbReference type="InterPro" id="IPR003594">
    <property type="entry name" value="HATPase_dom"/>
</dbReference>
<dbReference type="Pfam" id="PF08446">
    <property type="entry name" value="PAS_2"/>
    <property type="match status" value="1"/>
</dbReference>
<dbReference type="InterPro" id="IPR029016">
    <property type="entry name" value="GAF-like_dom_sf"/>
</dbReference>
<dbReference type="SMART" id="SM00388">
    <property type="entry name" value="HisKA"/>
    <property type="match status" value="1"/>
</dbReference>
<dbReference type="Pfam" id="PF00072">
    <property type="entry name" value="Response_reg"/>
    <property type="match status" value="1"/>
</dbReference>
<dbReference type="InterPro" id="IPR036890">
    <property type="entry name" value="HATPase_C_sf"/>
</dbReference>
<protein>
    <recommendedName>
        <fullName evidence="18">Phytochrome</fullName>
    </recommendedName>
</protein>
<dbReference type="PANTHER" id="PTHR43065">
    <property type="entry name" value="SENSOR HISTIDINE KINASE"/>
    <property type="match status" value="1"/>
</dbReference>
<feature type="compositionally biased region" description="Polar residues" evidence="12">
    <location>
        <begin position="1073"/>
        <end position="1087"/>
    </location>
</feature>
<feature type="modified residue" description="4-aspartylphosphate" evidence="11">
    <location>
        <position position="1182"/>
    </location>
</feature>
<feature type="domain" description="Response regulatory" evidence="15">
    <location>
        <begin position="1131"/>
        <end position="1262"/>
    </location>
</feature>
<dbReference type="InterPro" id="IPR005467">
    <property type="entry name" value="His_kinase_dom"/>
</dbReference>
<feature type="region of interest" description="Disordered" evidence="12">
    <location>
        <begin position="79"/>
        <end position="99"/>
    </location>
</feature>
<dbReference type="Proteomes" id="UP000191285">
    <property type="component" value="Unassembled WGS sequence"/>
</dbReference>
<evidence type="ECO:0008006" key="18">
    <source>
        <dbReference type="Google" id="ProtNLM"/>
    </source>
</evidence>
<evidence type="ECO:0000259" key="13">
    <source>
        <dbReference type="PROSITE" id="PS50046"/>
    </source>
</evidence>
<dbReference type="GO" id="GO:0005524">
    <property type="term" value="F:ATP binding"/>
    <property type="evidence" value="ECO:0007669"/>
    <property type="project" value="UniProtKB-KW"/>
</dbReference>
<dbReference type="GO" id="GO:0000155">
    <property type="term" value="F:phosphorelay sensor kinase activity"/>
    <property type="evidence" value="ECO:0007669"/>
    <property type="project" value="InterPro"/>
</dbReference>
<dbReference type="SUPFAM" id="SSF55785">
    <property type="entry name" value="PYP-like sensor domain (PAS domain)"/>
    <property type="match status" value="1"/>
</dbReference>
<keyword evidence="17" id="KW-1185">Reference proteome</keyword>
<evidence type="ECO:0000256" key="1">
    <source>
        <dbReference type="ARBA" id="ARBA00022543"/>
    </source>
</evidence>
<dbReference type="InterPro" id="IPR013515">
    <property type="entry name" value="Phytochrome_cen-reg"/>
</dbReference>
<dbReference type="CDD" id="cd17546">
    <property type="entry name" value="REC_hyHK_CKI1_RcsC-like"/>
    <property type="match status" value="1"/>
</dbReference>
<dbReference type="PROSITE" id="PS50109">
    <property type="entry name" value="HIS_KIN"/>
    <property type="match status" value="1"/>
</dbReference>
<evidence type="ECO:0000256" key="11">
    <source>
        <dbReference type="PROSITE-ProRule" id="PRU00169"/>
    </source>
</evidence>
<evidence type="ECO:0000313" key="16">
    <source>
        <dbReference type="EMBL" id="OQE29847.1"/>
    </source>
</evidence>
<dbReference type="OrthoDB" id="2015534at2759"/>
<evidence type="ECO:0000256" key="5">
    <source>
        <dbReference type="ARBA" id="ARBA00022741"/>
    </source>
</evidence>
<dbReference type="PRINTS" id="PR01033">
    <property type="entry name" value="PHYTOCHROME"/>
</dbReference>
<dbReference type="PROSITE" id="PS50110">
    <property type="entry name" value="RESPONSE_REGULATORY"/>
    <property type="match status" value="1"/>
</dbReference>
<proteinExistence type="predicted"/>
<comment type="caution">
    <text evidence="16">The sequence shown here is derived from an EMBL/GenBank/DDBJ whole genome shotgun (WGS) entry which is preliminary data.</text>
</comment>
<dbReference type="Pfam" id="PF02518">
    <property type="entry name" value="HATPase_c"/>
    <property type="match status" value="1"/>
</dbReference>
<organism evidence="16 17">
    <name type="scientific">Penicillium steckii</name>
    <dbReference type="NCBI Taxonomy" id="303698"/>
    <lineage>
        <taxon>Eukaryota</taxon>
        <taxon>Fungi</taxon>
        <taxon>Dikarya</taxon>
        <taxon>Ascomycota</taxon>
        <taxon>Pezizomycotina</taxon>
        <taxon>Eurotiomycetes</taxon>
        <taxon>Eurotiomycetidae</taxon>
        <taxon>Eurotiales</taxon>
        <taxon>Aspergillaceae</taxon>
        <taxon>Penicillium</taxon>
    </lineage>
</organism>
<dbReference type="Gene3D" id="3.30.450.270">
    <property type="match status" value="1"/>
</dbReference>
<evidence type="ECO:0000256" key="3">
    <source>
        <dbReference type="ARBA" id="ARBA00022606"/>
    </source>
</evidence>
<feature type="region of interest" description="Disordered" evidence="12">
    <location>
        <begin position="1099"/>
        <end position="1129"/>
    </location>
</feature>
<dbReference type="GO" id="GO:0006355">
    <property type="term" value="P:regulation of DNA-templated transcription"/>
    <property type="evidence" value="ECO:0007669"/>
    <property type="project" value="InterPro"/>
</dbReference>
<evidence type="ECO:0000256" key="10">
    <source>
        <dbReference type="ARBA" id="ARBA00023170"/>
    </source>
</evidence>
<keyword evidence="5" id="KW-0547">Nucleotide-binding</keyword>
<dbReference type="GO" id="GO:0009881">
    <property type="term" value="F:photoreceptor activity"/>
    <property type="evidence" value="ECO:0007669"/>
    <property type="project" value="UniProtKB-KW"/>
</dbReference>
<dbReference type="InterPro" id="IPR043150">
    <property type="entry name" value="Phytochrome_PHY_sf"/>
</dbReference>
<feature type="region of interest" description="Disordered" evidence="12">
    <location>
        <begin position="1000"/>
        <end position="1087"/>
    </location>
</feature>
<dbReference type="STRING" id="303698.A0A1V6TTZ6"/>
<gene>
    <name evidence="16" type="ORF">PENSTE_c002G06652</name>
</gene>
<feature type="region of interest" description="Disordered" evidence="12">
    <location>
        <begin position="318"/>
        <end position="350"/>
    </location>
</feature>
<dbReference type="Pfam" id="PF00512">
    <property type="entry name" value="HisKA"/>
    <property type="match status" value="1"/>
</dbReference>
<dbReference type="SMART" id="SM00448">
    <property type="entry name" value="REC"/>
    <property type="match status" value="1"/>
</dbReference>
<feature type="compositionally biased region" description="Polar residues" evidence="12">
    <location>
        <begin position="14"/>
        <end position="50"/>
    </location>
</feature>
<dbReference type="SMART" id="SM00387">
    <property type="entry name" value="HATPase_c"/>
    <property type="match status" value="1"/>
</dbReference>
<feature type="compositionally biased region" description="Polar residues" evidence="12">
    <location>
        <begin position="1099"/>
        <end position="1108"/>
    </location>
</feature>
<dbReference type="InterPro" id="IPR003661">
    <property type="entry name" value="HisK_dim/P_dom"/>
</dbReference>
<feature type="compositionally biased region" description="Polar residues" evidence="12">
    <location>
        <begin position="1118"/>
        <end position="1129"/>
    </location>
</feature>
<dbReference type="PROSITE" id="PS50046">
    <property type="entry name" value="PHYTOCHROME_2"/>
    <property type="match status" value="1"/>
</dbReference>
<evidence type="ECO:0000256" key="2">
    <source>
        <dbReference type="ARBA" id="ARBA00022553"/>
    </source>
</evidence>
<keyword evidence="2 11" id="KW-0597">Phosphoprotein</keyword>
<sequence>MTMTSQGSQGSGPEASQTSLENSSQTPSQSQATGSGSQNDGRVSSTNLSGSDRIYPIRSLVSMNPARSTHALSSPAIEEVDEFPQQPEGPPVSQSEAVPEAAVPISNRDTLAVSHNSVSVNDEISSNTPATGDMEYVTESVGPVDGLSQGHHDEHGSLMTSRLQHIFTENGHSVATEDGKLTVERCEDEPIRTPGAIQSFGVMIALREESPSQLVVRMVSENSQRILGFSPQQLFATESFTDLLSEAQRAVFLEHLDYVRDDSYDLIIDGPEVFLLSIKQPSSNEDVRFWCATHVSQENKDIIICEFELEDDHMNPLNIEDQKHPETPISTLNTNPPPTEDQLAESTVSASNSVRSIRDARFRKGNAAAMQVFGVLSQIQAQLSQIDDQQTLLKVTAGLVKELVGFHRVMVYQFDENSNGRVVAELMDPNITMDLFQGLHFPASDIPAQARELYKINKVRLLYNRDHLAARMVCRTLEDLETPLDMSHAYLRAMSPIHNQYLANMKVRSSMSISINAYDDLWGLISCHCYGEKGTRVPFPIRKLCRLVGDTVARNIERISRASDLQARVMMNSVPKETDPSKYIVGSSEDLLKLFQADYGVISIGNEAKLFGSDTNTQEVLALVEYIRQREITSILASHDIKEDFSDFNYRPGLTHVSGLLYVPIAPNGHDFVVFFRLGQVKSINWAGNPHKPVGGGIGPLTPRQSFKEWRETILSRSKAWSHFDLSTAGVLGSVYAKFIQVWRQKHILKKNSQLTRLLLANSAHELRTPLNAVINYLEIAMEATLDDETRESLVHSYTASKSLVYLINDLLDLATEKGQQLIKNESFNLEATLRDAFEFLAAEAKRKHISYSLKIGSELPETVLGDERRLRQVLVNLVTNAIEHTSQGGVTVQISTSQLKKGIALIEMSVIDTGSGMSKSTQERLFQELEEVYTEKEWVEEGDENSITGQNRHVLGTGLALTARVVHILQGQLIFKSKEGQGSRFKAIFGLQISGESEQLASHDSTRPNVLELPKPTSTSEGEFILAESNQDGIQQISGDDSIYDDLGLGTSQSIESSRPQKGLCNEENDTHQNPEPSLGNSSQIEEVPNQSNALAPNVQQRPAQEPNQDKSEDSTTHPMPSSSNDSKMTILVAEDNPVNSKILEKRLGKAGHTVHVTTNGEACIKAFSTGKDVFHAILMDVQMPIVDGIAATKAIREIESKRSNSSDTSEDHQPSRIPIFAVSASLVERDEFSYIETGFDGWIMKPIHFSRLETILEGVYNLDARKGPAGDRDWEKGGWFHIQ</sequence>
<dbReference type="SUPFAM" id="SSF55781">
    <property type="entry name" value="GAF domain-like"/>
    <property type="match status" value="2"/>
</dbReference>
<dbReference type="InterPro" id="IPR003018">
    <property type="entry name" value="GAF"/>
</dbReference>
<feature type="region of interest" description="Disordered" evidence="12">
    <location>
        <begin position="1"/>
        <end position="54"/>
    </location>
</feature>
<evidence type="ECO:0000256" key="4">
    <source>
        <dbReference type="ARBA" id="ARBA00022679"/>
    </source>
</evidence>
<accession>A0A1V6TTZ6</accession>
<dbReference type="InterPro" id="IPR036097">
    <property type="entry name" value="HisK_dim/P_sf"/>
</dbReference>
<dbReference type="Gene3D" id="3.30.450.40">
    <property type="match status" value="1"/>
</dbReference>
<dbReference type="Gene3D" id="3.30.565.10">
    <property type="entry name" value="Histidine kinase-like ATPase, C-terminal domain"/>
    <property type="match status" value="1"/>
</dbReference>